<reference evidence="1" key="2">
    <citation type="submission" date="2014-03" db="EMBL/GenBank/DDBJ databases">
        <title>Candidatus Competibacter-lineage genomes retrieved from metagenomes reveal functional metabolic diversity.</title>
        <authorList>
            <person name="McIlroy S.J."/>
            <person name="Albertsen M."/>
            <person name="Andresen E.K."/>
            <person name="Saunders A.M."/>
            <person name="Kristiansen R."/>
            <person name="Stokholm-Bjerregaard M."/>
            <person name="Nielsen K.L."/>
            <person name="Nielsen P.H."/>
        </authorList>
    </citation>
    <scope>NUCLEOTIDE SEQUENCE</scope>
    <source>
        <strain evidence="1">Run_A_D11</strain>
    </source>
</reference>
<dbReference type="AlphaFoldDB" id="W6M393"/>
<evidence type="ECO:0000313" key="2">
    <source>
        <dbReference type="Proteomes" id="UP000035760"/>
    </source>
</evidence>
<dbReference type="InterPro" id="IPR010710">
    <property type="entry name" value="DUF1289"/>
</dbReference>
<sequence>MSRDLASKIYRKMAFITDSAHSNSNPPSPCVGICTINPQTQLCDGCLRTLDEIAAWWDYNPAQKQVVLDDVANRLAHLMDGTYFD</sequence>
<dbReference type="EMBL" id="CBTJ020000030">
    <property type="protein sequence ID" value="CDI02071.1"/>
    <property type="molecule type" value="Genomic_DNA"/>
</dbReference>
<evidence type="ECO:0008006" key="3">
    <source>
        <dbReference type="Google" id="ProtNLM"/>
    </source>
</evidence>
<reference evidence="1" key="1">
    <citation type="submission" date="2013-07" db="EMBL/GenBank/DDBJ databases">
        <authorList>
            <person name="McIlroy S."/>
        </authorList>
    </citation>
    <scope>NUCLEOTIDE SEQUENCE [LARGE SCALE GENOMIC DNA]</scope>
    <source>
        <strain evidence="1">Run_A_D11</strain>
    </source>
</reference>
<organism evidence="1 2">
    <name type="scientific">Candidatus Competibacter denitrificans Run_A_D11</name>
    <dbReference type="NCBI Taxonomy" id="1400863"/>
    <lineage>
        <taxon>Bacteria</taxon>
        <taxon>Pseudomonadati</taxon>
        <taxon>Pseudomonadota</taxon>
        <taxon>Gammaproteobacteria</taxon>
        <taxon>Candidatus Competibacteraceae</taxon>
        <taxon>Candidatus Competibacter</taxon>
    </lineage>
</organism>
<dbReference type="Pfam" id="PF06945">
    <property type="entry name" value="DUF1289"/>
    <property type="match status" value="1"/>
</dbReference>
<keyword evidence="2" id="KW-1185">Reference proteome</keyword>
<name>W6M393_9GAMM</name>
<proteinExistence type="predicted"/>
<dbReference type="STRING" id="1400863.BN873_240019"/>
<accession>W6M393</accession>
<dbReference type="PANTHER" id="PTHR35175:SF2">
    <property type="entry name" value="DUF1289 DOMAIN-CONTAINING PROTEIN"/>
    <property type="match status" value="1"/>
</dbReference>
<protein>
    <recommendedName>
        <fullName evidence="3">Fe-S protein</fullName>
    </recommendedName>
</protein>
<gene>
    <name evidence="1" type="ORF">BN873_240019</name>
</gene>
<dbReference type="PANTHER" id="PTHR35175">
    <property type="entry name" value="DUF1289 DOMAIN-CONTAINING PROTEIN"/>
    <property type="match status" value="1"/>
</dbReference>
<evidence type="ECO:0000313" key="1">
    <source>
        <dbReference type="EMBL" id="CDI02071.1"/>
    </source>
</evidence>
<dbReference type="Proteomes" id="UP000035760">
    <property type="component" value="Unassembled WGS sequence"/>
</dbReference>
<comment type="caution">
    <text evidence="1">The sequence shown here is derived from an EMBL/GenBank/DDBJ whole genome shotgun (WGS) entry which is preliminary data.</text>
</comment>